<evidence type="ECO:0000313" key="4">
    <source>
        <dbReference type="WBParaSite" id="GPUH_0001315901-mRNA-1"/>
    </source>
</evidence>
<evidence type="ECO:0000256" key="1">
    <source>
        <dbReference type="SAM" id="Phobius"/>
    </source>
</evidence>
<feature type="transmembrane region" description="Helical" evidence="1">
    <location>
        <begin position="537"/>
        <end position="560"/>
    </location>
</feature>
<dbReference type="WBParaSite" id="GPUH_0001315901-mRNA-1">
    <property type="protein sequence ID" value="GPUH_0001315901-mRNA-1"/>
    <property type="gene ID" value="GPUH_0001315901"/>
</dbReference>
<keyword evidence="3" id="KW-1185">Reference proteome</keyword>
<feature type="transmembrane region" description="Helical" evidence="1">
    <location>
        <begin position="366"/>
        <end position="385"/>
    </location>
</feature>
<proteinExistence type="predicted"/>
<gene>
    <name evidence="2" type="ORF">GPUH_LOCUS13144</name>
</gene>
<feature type="transmembrane region" description="Helical" evidence="1">
    <location>
        <begin position="209"/>
        <end position="227"/>
    </location>
</feature>
<feature type="transmembrane region" description="Helical" evidence="1">
    <location>
        <begin position="335"/>
        <end position="354"/>
    </location>
</feature>
<reference evidence="4" key="1">
    <citation type="submission" date="2016-06" db="UniProtKB">
        <authorList>
            <consortium name="WormBaseParasite"/>
        </authorList>
    </citation>
    <scope>IDENTIFICATION</scope>
</reference>
<organism evidence="4">
    <name type="scientific">Gongylonema pulchrum</name>
    <dbReference type="NCBI Taxonomy" id="637853"/>
    <lineage>
        <taxon>Eukaryota</taxon>
        <taxon>Metazoa</taxon>
        <taxon>Ecdysozoa</taxon>
        <taxon>Nematoda</taxon>
        <taxon>Chromadorea</taxon>
        <taxon>Rhabditida</taxon>
        <taxon>Spirurina</taxon>
        <taxon>Spiruromorpha</taxon>
        <taxon>Spiruroidea</taxon>
        <taxon>Gongylonematidae</taxon>
        <taxon>Gongylonema</taxon>
    </lineage>
</organism>
<keyword evidence="1" id="KW-1133">Transmembrane helix</keyword>
<evidence type="ECO:0000313" key="2">
    <source>
        <dbReference type="EMBL" id="VDN21734.1"/>
    </source>
</evidence>
<dbReference type="Proteomes" id="UP000271098">
    <property type="component" value="Unassembled WGS sequence"/>
</dbReference>
<keyword evidence="1" id="KW-0812">Transmembrane</keyword>
<keyword evidence="1" id="KW-0472">Membrane</keyword>
<feature type="transmembrane region" description="Helical" evidence="1">
    <location>
        <begin position="391"/>
        <end position="411"/>
    </location>
</feature>
<reference evidence="2 3" key="2">
    <citation type="submission" date="2018-11" db="EMBL/GenBank/DDBJ databases">
        <authorList>
            <consortium name="Pathogen Informatics"/>
        </authorList>
    </citation>
    <scope>NUCLEOTIDE SEQUENCE [LARGE SCALE GENOMIC DNA]</scope>
</reference>
<dbReference type="EMBL" id="UYRT01079953">
    <property type="protein sequence ID" value="VDN21734.1"/>
    <property type="molecule type" value="Genomic_DNA"/>
</dbReference>
<sequence>MVENQASDRPISKLCGEIVKAAETVTSHIVRELDCELQLGQQFQTKANASGLPLDVLDAILAVAFQSVATTVFDVVKSYFKIDANELSFTASAITYVTVLVDIATLLSLRLKAFQKLMTVLPILLVMSGNLSERMRMNSFLSVLSSLLFLRVSLSLNFNALIIDAVKNNAEISENERCFLVTVTAETKSIVDVDSDVVAFSHKMGNEKLLFITFSVLAAVLLTIVMCRSEMNPSAHPGIVVVAIVLIDVDVAAVFEWFGKMNAEKHHGRVADAATSFDTVTSYAKTNPYAMLLTVFVLAVAFAAAIAVEHKFLGADAVASAVILVKHYAKNMNGILLISYFLVASKDVAVVSVIKCCQVPVGNYPPLFVATIVLVTVLQYVAATAVNANALPIVIGAVVYVDVVTVVIVVAKRFAPINFDELFLIVVVAIVEEEFVADADIDFAIFSRNVVEDKRRYTASVVLVAAVMYSENTNRPGPPFIVIVLIDIIAVDVMKLTDVIGRRILLIVAVALFVWAVASDVAAFAGDGVKYIFRASFNIWMKFVVAALAFHVAVSILFPLSNSDKVEIHLIFPLPWFLLLTLLSWDTTPLVATKHQVGPIGKDLSFLVVATHVDVFQNIISDTVVARVVRYVDELNVTEIRLISIWVVFVVVS</sequence>
<feature type="transmembrane region" description="Helical" evidence="1">
    <location>
        <begin position="504"/>
        <end position="525"/>
    </location>
</feature>
<feature type="transmembrane region" description="Helical" evidence="1">
    <location>
        <begin position="567"/>
        <end position="585"/>
    </location>
</feature>
<feature type="transmembrane region" description="Helical" evidence="1">
    <location>
        <begin position="289"/>
        <end position="307"/>
    </location>
</feature>
<accession>A0A183DWQ3</accession>
<feature type="transmembrane region" description="Helical" evidence="1">
    <location>
        <begin position="239"/>
        <end position="258"/>
    </location>
</feature>
<protein>
    <submittedName>
        <fullName evidence="4">Transmembrane protein</fullName>
    </submittedName>
</protein>
<dbReference type="AlphaFoldDB" id="A0A183DWQ3"/>
<feature type="transmembrane region" description="Helical" evidence="1">
    <location>
        <begin position="59"/>
        <end position="80"/>
    </location>
</feature>
<name>A0A183DWQ3_9BILA</name>
<feature type="transmembrane region" description="Helical" evidence="1">
    <location>
        <begin position="87"/>
        <end position="107"/>
    </location>
</feature>
<evidence type="ECO:0000313" key="3">
    <source>
        <dbReference type="Proteomes" id="UP000271098"/>
    </source>
</evidence>